<protein>
    <submittedName>
        <fullName evidence="2">Uncharacterized protein</fullName>
    </submittedName>
</protein>
<proteinExistence type="predicted"/>
<reference evidence="2" key="1">
    <citation type="submission" date="2021-01" db="EMBL/GenBank/DDBJ databases">
        <authorList>
            <person name="Corre E."/>
            <person name="Pelletier E."/>
            <person name="Niang G."/>
            <person name="Scheremetjew M."/>
            <person name="Finn R."/>
            <person name="Kale V."/>
            <person name="Holt S."/>
            <person name="Cochrane G."/>
            <person name="Meng A."/>
            <person name="Brown T."/>
            <person name="Cohen L."/>
        </authorList>
    </citation>
    <scope>NUCLEOTIDE SEQUENCE</scope>
    <source>
        <strain evidence="2">GSBS06</strain>
    </source>
</reference>
<evidence type="ECO:0000313" key="2">
    <source>
        <dbReference type="EMBL" id="CAE0431443.1"/>
    </source>
</evidence>
<feature type="region of interest" description="Disordered" evidence="1">
    <location>
        <begin position="456"/>
        <end position="489"/>
    </location>
</feature>
<dbReference type="AlphaFoldDB" id="A0A7S3LHH4"/>
<accession>A0A7S3LHH4</accession>
<name>A0A7S3LHH4_9STRA</name>
<sequence>MKTALLEIKSRSSPDELARLESLRSLYGSYIECKPTDDFSVFVPHLAYRQQLLHHCSVIGVNEVFFVEASVNEIHLMIKVTFSEDQTYSYRYGVIEPFIKHYVKPLVDNIEADKEFPSTFAYDWATDWETVTQGYMLSMGLYKLATSMKAPLPRSIGILPTIVHFWNFLKGGVDTYSRYLSNLPNTHKQLTLYGRLNLRAFMTLLHNANVSMKLLRYEKKFGTQINKIKTFRDRMSKNGDFQHDFLFEALTVIDRLFELVGGDETTLETSYKRNSESQSSSCSTRVVQGLSLGKRKVREVYNQGEGKNIRSGRYAKSHRPQSCFTPDRNRKRNVKAKTGKCVVCCQCIKNNDYHKAINAKGKLKNPSRDGFKVTSFCEHCPKVARKRVGIDDNSEFASNSVFNRIFLCNVPRFDHPKYNHLKLSCFEIHHSAEKYPTLNCCVKEKIGNFPRHASLRPKTRSQATEQAETSSQNRRRQSGRSSTSTITRSSVSSELEIELPAVFENSTISN</sequence>
<gene>
    <name evidence="2" type="ORF">ASTO00021_LOCUS1780</name>
</gene>
<organism evidence="2">
    <name type="scientific">Aplanochytrium stocchinoi</name>
    <dbReference type="NCBI Taxonomy" id="215587"/>
    <lineage>
        <taxon>Eukaryota</taxon>
        <taxon>Sar</taxon>
        <taxon>Stramenopiles</taxon>
        <taxon>Bigyra</taxon>
        <taxon>Labyrinthulomycetes</taxon>
        <taxon>Thraustochytrida</taxon>
        <taxon>Thraustochytriidae</taxon>
        <taxon>Aplanochytrium</taxon>
    </lineage>
</organism>
<evidence type="ECO:0000256" key="1">
    <source>
        <dbReference type="SAM" id="MobiDB-lite"/>
    </source>
</evidence>
<feature type="compositionally biased region" description="Low complexity" evidence="1">
    <location>
        <begin position="479"/>
        <end position="489"/>
    </location>
</feature>
<dbReference type="EMBL" id="HBIN01002669">
    <property type="protein sequence ID" value="CAE0431443.1"/>
    <property type="molecule type" value="Transcribed_RNA"/>
</dbReference>